<keyword evidence="4" id="KW-1185">Reference proteome</keyword>
<dbReference type="Proteomes" id="UP001341281">
    <property type="component" value="Chromosome 04"/>
</dbReference>
<keyword evidence="2" id="KW-0732">Signal</keyword>
<gene>
    <name evidence="3" type="ORF">U9M48_020533</name>
</gene>
<feature type="signal peptide" evidence="2">
    <location>
        <begin position="1"/>
        <end position="18"/>
    </location>
</feature>
<sequence>MGVHGAGLANMLFTVVWIVPWGELKWACRHSFGDPVPYMGLQYLEYEATAEQTSLKESYPKNHAGCGTSSLTDKPSS</sequence>
<protein>
    <submittedName>
        <fullName evidence="3">Uncharacterized protein</fullName>
    </submittedName>
</protein>
<feature type="region of interest" description="Disordered" evidence="1">
    <location>
        <begin position="58"/>
        <end position="77"/>
    </location>
</feature>
<dbReference type="InterPro" id="IPR007657">
    <property type="entry name" value="Glycosyltransferase_61"/>
</dbReference>
<organism evidence="3 4">
    <name type="scientific">Paspalum notatum var. saurae</name>
    <dbReference type="NCBI Taxonomy" id="547442"/>
    <lineage>
        <taxon>Eukaryota</taxon>
        <taxon>Viridiplantae</taxon>
        <taxon>Streptophyta</taxon>
        <taxon>Embryophyta</taxon>
        <taxon>Tracheophyta</taxon>
        <taxon>Spermatophyta</taxon>
        <taxon>Magnoliopsida</taxon>
        <taxon>Liliopsida</taxon>
        <taxon>Poales</taxon>
        <taxon>Poaceae</taxon>
        <taxon>PACMAD clade</taxon>
        <taxon>Panicoideae</taxon>
        <taxon>Andropogonodae</taxon>
        <taxon>Paspaleae</taxon>
        <taxon>Paspalinae</taxon>
        <taxon>Paspalum</taxon>
    </lineage>
</organism>
<proteinExistence type="predicted"/>
<dbReference type="EMBL" id="CP144748">
    <property type="protein sequence ID" value="WVZ72007.1"/>
    <property type="molecule type" value="Genomic_DNA"/>
</dbReference>
<evidence type="ECO:0000313" key="4">
    <source>
        <dbReference type="Proteomes" id="UP001341281"/>
    </source>
</evidence>
<evidence type="ECO:0000256" key="2">
    <source>
        <dbReference type="SAM" id="SignalP"/>
    </source>
</evidence>
<dbReference type="AlphaFoldDB" id="A0AAQ3TH07"/>
<evidence type="ECO:0000313" key="3">
    <source>
        <dbReference type="EMBL" id="WVZ72007.1"/>
    </source>
</evidence>
<feature type="compositionally biased region" description="Polar residues" evidence="1">
    <location>
        <begin position="67"/>
        <end position="77"/>
    </location>
</feature>
<feature type="chain" id="PRO_5042982928" evidence="2">
    <location>
        <begin position="19"/>
        <end position="77"/>
    </location>
</feature>
<accession>A0AAQ3TH07</accession>
<dbReference type="GO" id="GO:0016757">
    <property type="term" value="F:glycosyltransferase activity"/>
    <property type="evidence" value="ECO:0007669"/>
    <property type="project" value="InterPro"/>
</dbReference>
<dbReference type="PANTHER" id="PTHR20961">
    <property type="entry name" value="GLYCOSYLTRANSFERASE"/>
    <property type="match status" value="1"/>
</dbReference>
<reference evidence="3 4" key="1">
    <citation type="submission" date="2024-02" db="EMBL/GenBank/DDBJ databases">
        <title>High-quality chromosome-scale genome assembly of Pensacola bahiagrass (Paspalum notatum Flugge var. saurae).</title>
        <authorList>
            <person name="Vega J.M."/>
            <person name="Podio M."/>
            <person name="Orjuela J."/>
            <person name="Siena L.A."/>
            <person name="Pessino S.C."/>
            <person name="Combes M.C."/>
            <person name="Mariac C."/>
            <person name="Albertini E."/>
            <person name="Pupilli F."/>
            <person name="Ortiz J.P.A."/>
            <person name="Leblanc O."/>
        </authorList>
    </citation>
    <scope>NUCLEOTIDE SEQUENCE [LARGE SCALE GENOMIC DNA]</scope>
    <source>
        <strain evidence="3">R1</strain>
        <tissue evidence="3">Leaf</tissue>
    </source>
</reference>
<name>A0AAQ3TH07_PASNO</name>
<evidence type="ECO:0000256" key="1">
    <source>
        <dbReference type="SAM" id="MobiDB-lite"/>
    </source>
</evidence>
<dbReference type="PANTHER" id="PTHR20961:SF112">
    <property type="entry name" value="GLYCOSYLTRANSFERASE FAMILY 61 PROTEIN"/>
    <property type="match status" value="1"/>
</dbReference>